<comment type="caution">
    <text evidence="8">The sequence shown here is derived from an EMBL/GenBank/DDBJ whole genome shotgun (WGS) entry which is preliminary data.</text>
</comment>
<sequence>MKKKHLWLIIASLFVLNIIFILLLTIRPAVLFAGSGETVAEVGKDKITREEWLNEMEQRYGKEVLNDLIDQKVIGAMAEKYDVEVSKDAVERELTLVKTMYQGNRLQQLDESKWKEQIKYSLLLEELLTRDVVVTEEEMKDYYDQNKSLFQVPDSYHISQIVVKTKKEAEQTIKELENGSSFPVLAMERSIDEFTANQGGETGFISEEDERFSQDFIDEAAKLKEGEWSEPVEVEDGYAVILLHEHLDGRNYAFKDVKNQIRRQVALEQMDTPASAKPFWNEIKVDSFYDKQEEKQ</sequence>
<evidence type="ECO:0000313" key="8">
    <source>
        <dbReference type="EMBL" id="TYS55951.1"/>
    </source>
</evidence>
<keyword evidence="3" id="KW-0732">Signal</keyword>
<dbReference type="InterPro" id="IPR027304">
    <property type="entry name" value="Trigger_fact/SurA_dom_sf"/>
</dbReference>
<feature type="domain" description="PpiC" evidence="7">
    <location>
        <begin position="153"/>
        <end position="245"/>
    </location>
</feature>
<dbReference type="Pfam" id="PF13145">
    <property type="entry name" value="Rotamase_2"/>
    <property type="match status" value="1"/>
</dbReference>
<evidence type="ECO:0000256" key="4">
    <source>
        <dbReference type="ARBA" id="ARBA00023110"/>
    </source>
</evidence>
<dbReference type="RefSeq" id="WP_009796145.1">
    <property type="nucleotide sequence ID" value="NZ_CP160000.1"/>
</dbReference>
<dbReference type="Pfam" id="PF13624">
    <property type="entry name" value="SurA_N_3"/>
    <property type="match status" value="1"/>
</dbReference>
<dbReference type="SUPFAM" id="SSF109998">
    <property type="entry name" value="Triger factor/SurA peptide-binding domain-like"/>
    <property type="match status" value="1"/>
</dbReference>
<dbReference type="Proteomes" id="UP000323732">
    <property type="component" value="Unassembled WGS sequence"/>
</dbReference>
<keyword evidence="5 6" id="KW-0413">Isomerase</keyword>
<evidence type="ECO:0000259" key="7">
    <source>
        <dbReference type="PROSITE" id="PS50198"/>
    </source>
</evidence>
<dbReference type="EC" id="5.2.1.8" evidence="2"/>
<dbReference type="EMBL" id="VTES01000014">
    <property type="protein sequence ID" value="TYS55951.1"/>
    <property type="molecule type" value="Genomic_DNA"/>
</dbReference>
<dbReference type="Gene3D" id="1.10.4030.10">
    <property type="entry name" value="Porin chaperone SurA, peptide-binding domain"/>
    <property type="match status" value="1"/>
</dbReference>
<comment type="catalytic activity">
    <reaction evidence="1">
        <text>[protein]-peptidylproline (omega=180) = [protein]-peptidylproline (omega=0)</text>
        <dbReference type="Rhea" id="RHEA:16237"/>
        <dbReference type="Rhea" id="RHEA-COMP:10747"/>
        <dbReference type="Rhea" id="RHEA-COMP:10748"/>
        <dbReference type="ChEBI" id="CHEBI:83833"/>
        <dbReference type="ChEBI" id="CHEBI:83834"/>
        <dbReference type="EC" id="5.2.1.8"/>
    </reaction>
</comment>
<organism evidence="8 9">
    <name type="scientific">Bacillus infantis</name>
    <dbReference type="NCBI Taxonomy" id="324767"/>
    <lineage>
        <taxon>Bacteria</taxon>
        <taxon>Bacillati</taxon>
        <taxon>Bacillota</taxon>
        <taxon>Bacilli</taxon>
        <taxon>Bacillales</taxon>
        <taxon>Bacillaceae</taxon>
        <taxon>Bacillus</taxon>
    </lineage>
</organism>
<dbReference type="PANTHER" id="PTHR47245">
    <property type="entry name" value="PEPTIDYLPROLYL ISOMERASE"/>
    <property type="match status" value="1"/>
</dbReference>
<protein>
    <recommendedName>
        <fullName evidence="2">peptidylprolyl isomerase</fullName>
        <ecNumber evidence="2">5.2.1.8</ecNumber>
    </recommendedName>
</protein>
<evidence type="ECO:0000256" key="3">
    <source>
        <dbReference type="ARBA" id="ARBA00022729"/>
    </source>
</evidence>
<dbReference type="GeneID" id="97352295"/>
<dbReference type="InterPro" id="IPR046357">
    <property type="entry name" value="PPIase_dom_sf"/>
</dbReference>
<evidence type="ECO:0000256" key="6">
    <source>
        <dbReference type="PROSITE-ProRule" id="PRU00278"/>
    </source>
</evidence>
<evidence type="ECO:0000313" key="9">
    <source>
        <dbReference type="Proteomes" id="UP000323732"/>
    </source>
</evidence>
<dbReference type="InterPro" id="IPR000297">
    <property type="entry name" value="PPIase_PpiC"/>
</dbReference>
<dbReference type="InterPro" id="IPR050245">
    <property type="entry name" value="PrsA_foldase"/>
</dbReference>
<dbReference type="SUPFAM" id="SSF54534">
    <property type="entry name" value="FKBP-like"/>
    <property type="match status" value="1"/>
</dbReference>
<evidence type="ECO:0000256" key="2">
    <source>
        <dbReference type="ARBA" id="ARBA00013194"/>
    </source>
</evidence>
<name>A0A5D4RZZ9_9BACI</name>
<evidence type="ECO:0000256" key="5">
    <source>
        <dbReference type="ARBA" id="ARBA00023235"/>
    </source>
</evidence>
<gene>
    <name evidence="8" type="ORF">FZD47_24985</name>
</gene>
<dbReference type="GO" id="GO:0003755">
    <property type="term" value="F:peptidyl-prolyl cis-trans isomerase activity"/>
    <property type="evidence" value="ECO:0007669"/>
    <property type="project" value="UniProtKB-KW"/>
</dbReference>
<reference evidence="8 9" key="1">
    <citation type="submission" date="2019-08" db="EMBL/GenBank/DDBJ databases">
        <title>Bacillus genomes from the desert of Cuatro Cienegas, Coahuila.</title>
        <authorList>
            <person name="Olmedo-Alvarez G."/>
        </authorList>
    </citation>
    <scope>NUCLEOTIDE SEQUENCE [LARGE SCALE GENOMIC DNA]</scope>
    <source>
        <strain evidence="8 9">CH37_1T</strain>
    </source>
</reference>
<accession>A0A5D4RZZ9</accession>
<dbReference type="PANTHER" id="PTHR47245:SF1">
    <property type="entry name" value="FOLDASE PROTEIN PRSA"/>
    <property type="match status" value="1"/>
</dbReference>
<evidence type="ECO:0000256" key="1">
    <source>
        <dbReference type="ARBA" id="ARBA00000971"/>
    </source>
</evidence>
<keyword evidence="4 6" id="KW-0697">Rotamase</keyword>
<proteinExistence type="predicted"/>
<dbReference type="PROSITE" id="PS50198">
    <property type="entry name" value="PPIC_PPIASE_2"/>
    <property type="match status" value="1"/>
</dbReference>
<dbReference type="Gene3D" id="3.10.50.40">
    <property type="match status" value="1"/>
</dbReference>
<dbReference type="AlphaFoldDB" id="A0A5D4RZZ9"/>